<dbReference type="Proteomes" id="UP000276254">
    <property type="component" value="Chromosome"/>
</dbReference>
<dbReference type="InterPro" id="IPR054234">
    <property type="entry name" value="DUF6961"/>
</dbReference>
<dbReference type="OrthoDB" id="7363783at2"/>
<dbReference type="Pfam" id="PF22284">
    <property type="entry name" value="DUF6961"/>
    <property type="match status" value="1"/>
</dbReference>
<sequence>MTVGQPTLLSDWELWACAVAMERQHGAKADEAVAQRVTELALAGDYDGVTNWKIIASRLDQLKYPAARRC</sequence>
<evidence type="ECO:0000313" key="1">
    <source>
        <dbReference type="EMBL" id="AYJ86911.1"/>
    </source>
</evidence>
<dbReference type="EMBL" id="CP032829">
    <property type="protein sequence ID" value="AYJ86911.1"/>
    <property type="molecule type" value="Genomic_DNA"/>
</dbReference>
<reference evidence="1 2" key="1">
    <citation type="submission" date="2018-09" db="EMBL/GenBank/DDBJ databases">
        <title>Sphingomonas peninsula sp. nov., isolated from fildes peninsula, Antarctic soil.</title>
        <authorList>
            <person name="Yingchao G."/>
        </authorList>
    </citation>
    <scope>NUCLEOTIDE SEQUENCE [LARGE SCALE GENOMIC DNA]</scope>
    <source>
        <strain evidence="1 2">YZ-8</strain>
    </source>
</reference>
<organism evidence="1 2">
    <name type="scientific">Sphingomonas paeninsulae</name>
    <dbReference type="NCBI Taxonomy" id="2319844"/>
    <lineage>
        <taxon>Bacteria</taxon>
        <taxon>Pseudomonadati</taxon>
        <taxon>Pseudomonadota</taxon>
        <taxon>Alphaproteobacteria</taxon>
        <taxon>Sphingomonadales</taxon>
        <taxon>Sphingomonadaceae</taxon>
        <taxon>Sphingomonas</taxon>
    </lineage>
</organism>
<dbReference type="RefSeq" id="WP_121153673.1">
    <property type="nucleotide sequence ID" value="NZ_CP032829.1"/>
</dbReference>
<accession>A0A494TM82</accession>
<protein>
    <submittedName>
        <fullName evidence="1">Uncharacterized protein</fullName>
    </submittedName>
</protein>
<dbReference type="KEGG" id="spha:D3Y57_14385"/>
<keyword evidence="2" id="KW-1185">Reference proteome</keyword>
<proteinExistence type="predicted"/>
<dbReference type="AlphaFoldDB" id="A0A494TM82"/>
<evidence type="ECO:0000313" key="2">
    <source>
        <dbReference type="Proteomes" id="UP000276254"/>
    </source>
</evidence>
<name>A0A494TM82_SPHPE</name>
<gene>
    <name evidence="1" type="ORF">D3Y57_14385</name>
</gene>